<feature type="region of interest" description="Disordered" evidence="1">
    <location>
        <begin position="273"/>
        <end position="305"/>
    </location>
</feature>
<protein>
    <submittedName>
        <fullName evidence="4">MAGE domain-containing protein MAGEA13P</fullName>
    </submittedName>
</protein>
<dbReference type="InterPro" id="IPR002190">
    <property type="entry name" value="MHD_dom"/>
</dbReference>
<dbReference type="PANTHER" id="PTHR11736">
    <property type="entry name" value="MELANOMA-ASSOCIATED ANTIGEN MAGE ANTIGEN"/>
    <property type="match status" value="1"/>
</dbReference>
<proteinExistence type="predicted"/>
<dbReference type="PROSITE" id="PS50838">
    <property type="entry name" value="MAGE"/>
    <property type="match status" value="1"/>
</dbReference>
<gene>
    <name evidence="4" type="primary">LOC132535877</name>
</gene>
<evidence type="ECO:0000256" key="1">
    <source>
        <dbReference type="SAM" id="MobiDB-lite"/>
    </source>
</evidence>
<dbReference type="Gene3D" id="1.10.10.1210">
    <property type="entry name" value="MAGE homology domain, winged helix WH2 motif"/>
    <property type="match status" value="1"/>
</dbReference>
<feature type="compositionally biased region" description="Low complexity" evidence="1">
    <location>
        <begin position="36"/>
        <end position="53"/>
    </location>
</feature>
<sequence length="305" mass="34067">MSEEEYVLETPSAPQNSPEVYHIYTLIQAIPCSHPGESSSSQEGEGSASQAEAQPQEFLIGDQLDKKVAELVKFLSFKYRIKEPITKAEMLTNVIKEQEAHFPIIFNKVCECMEVVFGLEVKEVDASSHSYELHKILDLTYDGMLNDNSLPKTGLLILILGVIFMEGNVASEEKVWEVLSMIGVCAGRRDFIYGEPRKLITKDLVQERYLEYRQVADSDPPSYEFLWGPRAFAETTKMKVLQFFSKVSGTVPTSFPSRYEEALRDEMERAQARIAALHGSRAPGEEDSSSVESGSESGGSKSCPE</sequence>
<dbReference type="SMART" id="SM01373">
    <property type="entry name" value="MAGE"/>
    <property type="match status" value="1"/>
</dbReference>
<feature type="domain" description="MAGE" evidence="2">
    <location>
        <begin position="64"/>
        <end position="262"/>
    </location>
</feature>
<accession>A0ABM3WS44</accession>
<dbReference type="Gene3D" id="1.10.10.1200">
    <property type="entry name" value="MAGE homology domain, winged helix WH1 motif"/>
    <property type="match status" value="1"/>
</dbReference>
<dbReference type="Pfam" id="PF01454">
    <property type="entry name" value="MAGE"/>
    <property type="match status" value="1"/>
</dbReference>
<dbReference type="InterPro" id="IPR037445">
    <property type="entry name" value="MAGE"/>
</dbReference>
<organism evidence="3 4">
    <name type="scientific">Erinaceus europaeus</name>
    <name type="common">Western European hedgehog</name>
    <dbReference type="NCBI Taxonomy" id="9365"/>
    <lineage>
        <taxon>Eukaryota</taxon>
        <taxon>Metazoa</taxon>
        <taxon>Chordata</taxon>
        <taxon>Craniata</taxon>
        <taxon>Vertebrata</taxon>
        <taxon>Euteleostomi</taxon>
        <taxon>Mammalia</taxon>
        <taxon>Eutheria</taxon>
        <taxon>Laurasiatheria</taxon>
        <taxon>Eulipotyphla</taxon>
        <taxon>Erinaceidae</taxon>
        <taxon>Erinaceinae</taxon>
        <taxon>Erinaceus</taxon>
    </lineage>
</organism>
<name>A0ABM3WS44_ERIEU</name>
<evidence type="ECO:0000313" key="3">
    <source>
        <dbReference type="Proteomes" id="UP001652624"/>
    </source>
</evidence>
<reference evidence="4" key="1">
    <citation type="submission" date="2025-08" db="UniProtKB">
        <authorList>
            <consortium name="RefSeq"/>
        </authorList>
    </citation>
    <scope>IDENTIFICATION</scope>
</reference>
<dbReference type="Proteomes" id="UP001652624">
    <property type="component" value="Chromosome X"/>
</dbReference>
<feature type="compositionally biased region" description="Low complexity" evidence="1">
    <location>
        <begin position="290"/>
        <end position="305"/>
    </location>
</feature>
<dbReference type="RefSeq" id="XP_060039387.1">
    <property type="nucleotide sequence ID" value="XM_060183404.1"/>
</dbReference>
<keyword evidence="3" id="KW-1185">Reference proteome</keyword>
<dbReference type="InterPro" id="IPR041898">
    <property type="entry name" value="MAGE_WH1"/>
</dbReference>
<dbReference type="InterPro" id="IPR041899">
    <property type="entry name" value="MAGE_WH2"/>
</dbReference>
<dbReference type="GeneID" id="132535877"/>
<dbReference type="PANTHER" id="PTHR11736:SF85">
    <property type="entry name" value="MAGE DOMAIN-CONTAINING PROTEIN MAGEA13P-RELATED"/>
    <property type="match status" value="1"/>
</dbReference>
<evidence type="ECO:0000313" key="4">
    <source>
        <dbReference type="RefSeq" id="XP_060039387.1"/>
    </source>
</evidence>
<feature type="region of interest" description="Disordered" evidence="1">
    <location>
        <begin position="34"/>
        <end position="53"/>
    </location>
</feature>
<evidence type="ECO:0000259" key="2">
    <source>
        <dbReference type="PROSITE" id="PS50838"/>
    </source>
</evidence>